<proteinExistence type="predicted"/>
<keyword evidence="2" id="KW-1185">Reference proteome</keyword>
<organism evidence="1 2">
    <name type="scientific">Rhizoclosmatium globosum</name>
    <dbReference type="NCBI Taxonomy" id="329046"/>
    <lineage>
        <taxon>Eukaryota</taxon>
        <taxon>Fungi</taxon>
        <taxon>Fungi incertae sedis</taxon>
        <taxon>Chytridiomycota</taxon>
        <taxon>Chytridiomycota incertae sedis</taxon>
        <taxon>Chytridiomycetes</taxon>
        <taxon>Chytridiales</taxon>
        <taxon>Chytriomycetaceae</taxon>
        <taxon>Rhizoclosmatium</taxon>
    </lineage>
</organism>
<dbReference type="Proteomes" id="UP000193642">
    <property type="component" value="Unassembled WGS sequence"/>
</dbReference>
<dbReference type="OrthoDB" id="10064509at2759"/>
<accession>A0A1Y2CEA2</accession>
<protein>
    <submittedName>
        <fullName evidence="1">Uncharacterized protein</fullName>
    </submittedName>
</protein>
<dbReference type="AlphaFoldDB" id="A0A1Y2CEA2"/>
<sequence>MAGLVRGHFGFEFTGSPKQLEYRVTGFYCENCNKTVSPTIRTLLYQDDYAGTDYEEGGENAAAKCKKCGYGEYLTRMCCGMGQWDSGKFHNHCTECIGLGSCINDYRNAHCRECGLHYFQGNSGFPCKCRKLFKLFKKVDRGDRVALAALCFYDEYGVDVKTRMMMTTPKKKREAAKARKTKTDM</sequence>
<name>A0A1Y2CEA2_9FUNG</name>
<dbReference type="EMBL" id="MCGO01000020">
    <property type="protein sequence ID" value="ORY45134.1"/>
    <property type="molecule type" value="Genomic_DNA"/>
</dbReference>
<gene>
    <name evidence="1" type="ORF">BCR33DRAFT_193888</name>
</gene>
<evidence type="ECO:0000313" key="2">
    <source>
        <dbReference type="Proteomes" id="UP000193642"/>
    </source>
</evidence>
<reference evidence="1 2" key="1">
    <citation type="submission" date="2016-07" db="EMBL/GenBank/DDBJ databases">
        <title>Pervasive Adenine N6-methylation of Active Genes in Fungi.</title>
        <authorList>
            <consortium name="DOE Joint Genome Institute"/>
            <person name="Mondo S.J."/>
            <person name="Dannebaum R.O."/>
            <person name="Kuo R.C."/>
            <person name="Labutti K."/>
            <person name="Haridas S."/>
            <person name="Kuo A."/>
            <person name="Salamov A."/>
            <person name="Ahrendt S.R."/>
            <person name="Lipzen A."/>
            <person name="Sullivan W."/>
            <person name="Andreopoulos W.B."/>
            <person name="Clum A."/>
            <person name="Lindquist E."/>
            <person name="Daum C."/>
            <person name="Ramamoorthy G.K."/>
            <person name="Gryganskyi A."/>
            <person name="Culley D."/>
            <person name="Magnuson J.K."/>
            <person name="James T.Y."/>
            <person name="O'Malley M.A."/>
            <person name="Stajich J.E."/>
            <person name="Spatafora J.W."/>
            <person name="Visel A."/>
            <person name="Grigoriev I.V."/>
        </authorList>
    </citation>
    <scope>NUCLEOTIDE SEQUENCE [LARGE SCALE GENOMIC DNA]</scope>
    <source>
        <strain evidence="1 2">JEL800</strain>
    </source>
</reference>
<evidence type="ECO:0000313" key="1">
    <source>
        <dbReference type="EMBL" id="ORY45134.1"/>
    </source>
</evidence>
<comment type="caution">
    <text evidence="1">The sequence shown here is derived from an EMBL/GenBank/DDBJ whole genome shotgun (WGS) entry which is preliminary data.</text>
</comment>